<evidence type="ECO:0000313" key="1">
    <source>
        <dbReference type="EMBL" id="RJP09118.1"/>
    </source>
</evidence>
<accession>A0A3A4MGK0</accession>
<reference evidence="1" key="2">
    <citation type="submission" date="2018-02" db="EMBL/GenBank/DDBJ databases">
        <authorList>
            <person name="Cohen D.B."/>
            <person name="Kent A.D."/>
        </authorList>
    </citation>
    <scope>NUCLEOTIDE SEQUENCE</scope>
    <source>
        <strain evidence="1">Spain3473</strain>
        <strain evidence="2">Spain939</strain>
    </source>
</reference>
<organism evidence="1 3">
    <name type="scientific">Streptococcus pseudopneumoniae</name>
    <dbReference type="NCBI Taxonomy" id="257758"/>
    <lineage>
        <taxon>Bacteria</taxon>
        <taxon>Bacillati</taxon>
        <taxon>Bacillota</taxon>
        <taxon>Bacilli</taxon>
        <taxon>Lactobacillales</taxon>
        <taxon>Streptococcaceae</taxon>
        <taxon>Streptococcus</taxon>
    </lineage>
</organism>
<evidence type="ECO:0000313" key="2">
    <source>
        <dbReference type="EMBL" id="RJP79253.1"/>
    </source>
</evidence>
<evidence type="ECO:0000313" key="4">
    <source>
        <dbReference type="Proteomes" id="UP000266144"/>
    </source>
</evidence>
<evidence type="ECO:0000313" key="3">
    <source>
        <dbReference type="Proteomes" id="UP000265600"/>
    </source>
</evidence>
<proteinExistence type="predicted"/>
<dbReference type="Proteomes" id="UP000265600">
    <property type="component" value="Unassembled WGS sequence"/>
</dbReference>
<sequence length="59" mass="6819">MPVGKNKFFKSRDYKACLRKNSKTLTDKNKMVIIKNGLKLMMTLFENLFTSAQLCLAVF</sequence>
<reference evidence="3 4" key="1">
    <citation type="submission" date="2018-02" db="EMBL/GenBank/DDBJ databases">
        <authorList>
            <person name="Handem S."/>
        </authorList>
    </citation>
    <scope>NUCLEOTIDE SEQUENCE [LARGE SCALE GENOMIC DNA]</scope>
    <source>
        <strain evidence="3">Spain3473</strain>
        <strain evidence="4">Spain939</strain>
    </source>
</reference>
<protein>
    <submittedName>
        <fullName evidence="1">Uncharacterized protein</fullName>
    </submittedName>
</protein>
<dbReference type="Proteomes" id="UP000266144">
    <property type="component" value="Unassembled WGS sequence"/>
</dbReference>
<comment type="caution">
    <text evidence="1">The sequence shown here is derived from an EMBL/GenBank/DDBJ whole genome shotgun (WGS) entry which is preliminary data.</text>
</comment>
<gene>
    <name evidence="2" type="ORF">C5O68_10165</name>
    <name evidence="1" type="ORF">C5O69_09990</name>
</gene>
<dbReference type="EMBL" id="PTTJ01000121">
    <property type="protein sequence ID" value="RJP09118.1"/>
    <property type="molecule type" value="Genomic_DNA"/>
</dbReference>
<name>A0A3A4MGK0_9STRE</name>
<dbReference type="EMBL" id="PTQV01000073">
    <property type="protein sequence ID" value="RJP79253.1"/>
    <property type="molecule type" value="Genomic_DNA"/>
</dbReference>
<dbReference type="AlphaFoldDB" id="A0A3A4MGK0"/>